<dbReference type="InterPro" id="IPR058922">
    <property type="entry name" value="WHD_DRP"/>
</dbReference>
<dbReference type="PANTHER" id="PTHR23155:SF955">
    <property type="entry name" value="AAA+ ATPASE DOMAIN-CONTAINING PROTEIN"/>
    <property type="match status" value="1"/>
</dbReference>
<dbReference type="Pfam" id="PF00931">
    <property type="entry name" value="NB-ARC"/>
    <property type="match status" value="1"/>
</dbReference>
<comment type="caution">
    <text evidence="7">The sequence shown here is derived from an EMBL/GenBank/DDBJ whole genome shotgun (WGS) entry which is preliminary data.</text>
</comment>
<feature type="domain" description="Disease resistance R13L4/SHOC-2-like LRR" evidence="6">
    <location>
        <begin position="661"/>
        <end position="799"/>
    </location>
</feature>
<dbReference type="CDD" id="cd14798">
    <property type="entry name" value="RX-CC_like"/>
    <property type="match status" value="1"/>
</dbReference>
<evidence type="ECO:0000256" key="3">
    <source>
        <dbReference type="ARBA" id="ARBA00022821"/>
    </source>
</evidence>
<feature type="domain" description="NB-ARC" evidence="4">
    <location>
        <begin position="294"/>
        <end position="465"/>
    </location>
</feature>
<evidence type="ECO:0000256" key="2">
    <source>
        <dbReference type="ARBA" id="ARBA00022741"/>
    </source>
</evidence>
<sequence length="923" mass="107085">MEEEAMWMFNEGRDEEATMIYKRTRVGELALSRVLEKLYVLLIQEPIILVGVEEQVQWIQRKLITARYDLTEESLMDIAYDFEDVIDDLLIRSVAKQRRRGHWERWILLIRIHKKLELIKSKISTLLLVVPVILCSMPVPEGLEEMEWSPIVVSPMEEKVLALRALKALHPDAKKARRVLDKFRSLDSFLEGLELVDLDDRGMAWMEELSHASMSIVVVIEDFINNNQHLRKRSWIRSSFGKSKSQHKLGVDMDKTYAKIQNLSKHEPQKDTQVQGQRRKLKSTTPILTYFTDDVYAMMTRLLAVDKSFRVISIMGMEGIGKTTLENLIFNNKAIVDHFSFRAWPSTTTCSTRGDSRQILLDIMKQLITNKMRVTKDACVGSESEEMMQKLKAFLINNRSLIIMDEPPDYYFWDDLLTVLGDTSNGSKMIWITSKMSVSPNLKMMTDPHPLRLRVDEESWVLFTHSLKVNIPSEIQELKEKIVRRCEGLPLLISNTLCRINKDLSLYMMRCLFSLTLFPHGYDIPARRLITLWVAEDLVQSKGKNEALEDDAERCLNMLIAQGIVQVTKKKLNGNVKTIRLPDAQTQHWLFKLYLGNDMIRHLVDHLDRDDITLDHIHGGYNTSSTSLTRYYQNDLSFWSFDTGRKIESKEEIGNFMGRCISSNCFLLLWVLDFENVFKPKLPEALGKLTQLRYLGLRSTFLEKLSSSISKLRNLQTLDIKHTNIKTLPISICKFQQLRHLYLNEETPVRDDLNRLHNLRKLGLVMSSQPKVMSSQVQPVTDWVLNLKHLRSLRDLELKPLTGYLNLSCIYLLGRLRNPSIVSQFPHSLIDLTLSESELTEDPMQSLDKLPNLRSLNLFAKSCLRKSMHCSLGGFPQLRVLKLWKLDQLEEWKIRYSERNLVLPEKLLDRSPFLKIDVKPALL</sequence>
<dbReference type="InterPro" id="IPR044974">
    <property type="entry name" value="Disease_R_plants"/>
</dbReference>
<protein>
    <submittedName>
        <fullName evidence="7">Uncharacterized protein</fullName>
    </submittedName>
</protein>
<feature type="domain" description="Disease resistance protein winged helix" evidence="5">
    <location>
        <begin position="517"/>
        <end position="582"/>
    </location>
</feature>
<dbReference type="Gene3D" id="3.80.10.10">
    <property type="entry name" value="Ribonuclease Inhibitor"/>
    <property type="match status" value="1"/>
</dbReference>
<organism evidence="7 8">
    <name type="scientific">Vitis rotundifolia</name>
    <name type="common">Muscadine grape</name>
    <dbReference type="NCBI Taxonomy" id="103349"/>
    <lineage>
        <taxon>Eukaryota</taxon>
        <taxon>Viridiplantae</taxon>
        <taxon>Streptophyta</taxon>
        <taxon>Embryophyta</taxon>
        <taxon>Tracheophyta</taxon>
        <taxon>Spermatophyta</taxon>
        <taxon>Magnoliopsida</taxon>
        <taxon>eudicotyledons</taxon>
        <taxon>Gunneridae</taxon>
        <taxon>Pentapetalae</taxon>
        <taxon>rosids</taxon>
        <taxon>Vitales</taxon>
        <taxon>Vitaceae</taxon>
        <taxon>Viteae</taxon>
        <taxon>Vitis</taxon>
    </lineage>
</organism>
<dbReference type="InterPro" id="IPR042197">
    <property type="entry name" value="Apaf_helical"/>
</dbReference>
<gene>
    <name evidence="7" type="ORF">PVL29_006782</name>
</gene>
<reference evidence="7 8" key="1">
    <citation type="journal article" date="2023" name="BMC Biotechnol.">
        <title>Vitis rotundifolia cv Carlos genome sequencing.</title>
        <authorList>
            <person name="Huff M."/>
            <person name="Hulse-Kemp A."/>
            <person name="Scheffler B."/>
            <person name="Youngblood R."/>
            <person name="Simpson S."/>
            <person name="Babiker E."/>
            <person name="Staton M."/>
        </authorList>
    </citation>
    <scope>NUCLEOTIDE SEQUENCE [LARGE SCALE GENOMIC DNA]</scope>
    <source>
        <tissue evidence="7">Leaf</tissue>
    </source>
</reference>
<dbReference type="Gene3D" id="3.40.50.300">
    <property type="entry name" value="P-loop containing nucleotide triphosphate hydrolases"/>
    <property type="match status" value="1"/>
</dbReference>
<dbReference type="InterPro" id="IPR027417">
    <property type="entry name" value="P-loop_NTPase"/>
</dbReference>
<dbReference type="PRINTS" id="PR00364">
    <property type="entry name" value="DISEASERSIST"/>
</dbReference>
<dbReference type="AlphaFoldDB" id="A0AA39DZA8"/>
<dbReference type="GO" id="GO:0098542">
    <property type="term" value="P:defense response to other organism"/>
    <property type="evidence" value="ECO:0007669"/>
    <property type="project" value="TreeGrafter"/>
</dbReference>
<evidence type="ECO:0000259" key="5">
    <source>
        <dbReference type="Pfam" id="PF23559"/>
    </source>
</evidence>
<dbReference type="SUPFAM" id="SSF52058">
    <property type="entry name" value="L domain-like"/>
    <property type="match status" value="1"/>
</dbReference>
<evidence type="ECO:0000259" key="6">
    <source>
        <dbReference type="Pfam" id="PF23598"/>
    </source>
</evidence>
<keyword evidence="1" id="KW-0677">Repeat</keyword>
<dbReference type="PANTHER" id="PTHR23155">
    <property type="entry name" value="DISEASE RESISTANCE PROTEIN RP"/>
    <property type="match status" value="1"/>
</dbReference>
<accession>A0AA39DZA8</accession>
<name>A0AA39DZA8_VITRO</name>
<dbReference type="InterPro" id="IPR055414">
    <property type="entry name" value="LRR_R13L4/SHOC2-like"/>
</dbReference>
<dbReference type="Gene3D" id="1.10.8.430">
    <property type="entry name" value="Helical domain of apoptotic protease-activating factors"/>
    <property type="match status" value="1"/>
</dbReference>
<dbReference type="EMBL" id="JARBHA010000005">
    <property type="protein sequence ID" value="KAJ9701559.1"/>
    <property type="molecule type" value="Genomic_DNA"/>
</dbReference>
<dbReference type="GO" id="GO:0043531">
    <property type="term" value="F:ADP binding"/>
    <property type="evidence" value="ECO:0007669"/>
    <property type="project" value="InterPro"/>
</dbReference>
<keyword evidence="8" id="KW-1185">Reference proteome</keyword>
<dbReference type="InterPro" id="IPR038005">
    <property type="entry name" value="RX-like_CC"/>
</dbReference>
<keyword evidence="3" id="KW-0611">Plant defense</keyword>
<evidence type="ECO:0000313" key="8">
    <source>
        <dbReference type="Proteomes" id="UP001168098"/>
    </source>
</evidence>
<dbReference type="Gene3D" id="1.10.10.10">
    <property type="entry name" value="Winged helix-like DNA-binding domain superfamily/Winged helix DNA-binding domain"/>
    <property type="match status" value="1"/>
</dbReference>
<dbReference type="Pfam" id="PF23598">
    <property type="entry name" value="LRR_14"/>
    <property type="match status" value="1"/>
</dbReference>
<dbReference type="InterPro" id="IPR032675">
    <property type="entry name" value="LRR_dom_sf"/>
</dbReference>
<evidence type="ECO:0000256" key="1">
    <source>
        <dbReference type="ARBA" id="ARBA00022737"/>
    </source>
</evidence>
<dbReference type="InterPro" id="IPR036388">
    <property type="entry name" value="WH-like_DNA-bd_sf"/>
</dbReference>
<dbReference type="Pfam" id="PF23559">
    <property type="entry name" value="WHD_DRP"/>
    <property type="match status" value="1"/>
</dbReference>
<dbReference type="SUPFAM" id="SSF52540">
    <property type="entry name" value="P-loop containing nucleoside triphosphate hydrolases"/>
    <property type="match status" value="1"/>
</dbReference>
<evidence type="ECO:0000259" key="4">
    <source>
        <dbReference type="Pfam" id="PF00931"/>
    </source>
</evidence>
<keyword evidence="2" id="KW-0547">Nucleotide-binding</keyword>
<dbReference type="Proteomes" id="UP001168098">
    <property type="component" value="Unassembled WGS sequence"/>
</dbReference>
<proteinExistence type="predicted"/>
<evidence type="ECO:0000313" key="7">
    <source>
        <dbReference type="EMBL" id="KAJ9701559.1"/>
    </source>
</evidence>
<dbReference type="InterPro" id="IPR002182">
    <property type="entry name" value="NB-ARC"/>
</dbReference>